<protein>
    <recommendedName>
        <fullName evidence="7">Endolytic murein transglycosylase</fullName>
        <ecNumber evidence="7">4.2.2.29</ecNumber>
    </recommendedName>
    <alternativeName>
        <fullName evidence="7">Peptidoglycan lytic transglycosylase</fullName>
    </alternativeName>
    <alternativeName>
        <fullName evidence="7">Peptidoglycan polymerization terminase</fullName>
    </alternativeName>
</protein>
<evidence type="ECO:0000256" key="4">
    <source>
        <dbReference type="ARBA" id="ARBA00023136"/>
    </source>
</evidence>
<comment type="catalytic activity">
    <reaction evidence="7">
        <text>a peptidoglycan chain = a peptidoglycan chain with N-acetyl-1,6-anhydromuramyl-[peptide] at the reducing end + a peptidoglycan chain with N-acetylglucosamine at the non-reducing end.</text>
        <dbReference type="EC" id="4.2.2.29"/>
    </reaction>
</comment>
<keyword evidence="1 7" id="KW-1003">Cell membrane</keyword>
<keyword evidence="2 7" id="KW-0812">Transmembrane</keyword>
<evidence type="ECO:0000256" key="2">
    <source>
        <dbReference type="ARBA" id="ARBA00022692"/>
    </source>
</evidence>
<keyword evidence="3 7" id="KW-1133">Transmembrane helix</keyword>
<dbReference type="GO" id="GO:0008932">
    <property type="term" value="F:lytic endotransglycosylase activity"/>
    <property type="evidence" value="ECO:0007669"/>
    <property type="project" value="UniProtKB-UniRule"/>
</dbReference>
<evidence type="ECO:0000256" key="6">
    <source>
        <dbReference type="ARBA" id="ARBA00023316"/>
    </source>
</evidence>
<dbReference type="Pfam" id="PF02618">
    <property type="entry name" value="YceG"/>
    <property type="match status" value="1"/>
</dbReference>
<proteinExistence type="inferred from homology"/>
<accession>A0A1F6MEQ6</accession>
<dbReference type="HAMAP" id="MF_02065">
    <property type="entry name" value="MltG"/>
    <property type="match status" value="1"/>
</dbReference>
<keyword evidence="4 7" id="KW-0472">Membrane</keyword>
<dbReference type="NCBIfam" id="TIGR00247">
    <property type="entry name" value="endolytic transglycosylase MltG"/>
    <property type="match status" value="1"/>
</dbReference>
<dbReference type="AlphaFoldDB" id="A0A1F6MEQ6"/>
<dbReference type="GO" id="GO:0071555">
    <property type="term" value="P:cell wall organization"/>
    <property type="evidence" value="ECO:0007669"/>
    <property type="project" value="UniProtKB-KW"/>
</dbReference>
<gene>
    <name evidence="7" type="primary">mltG</name>
    <name evidence="8" type="ORF">A3C90_02570</name>
</gene>
<dbReference type="GO" id="GO:0009252">
    <property type="term" value="P:peptidoglycan biosynthetic process"/>
    <property type="evidence" value="ECO:0007669"/>
    <property type="project" value="UniProtKB-UniRule"/>
</dbReference>
<organism evidence="8 9">
    <name type="scientific">Candidatus Magasanikbacteria bacterium RIFCSPHIGHO2_02_FULL_51_14</name>
    <dbReference type="NCBI Taxonomy" id="1798683"/>
    <lineage>
        <taxon>Bacteria</taxon>
        <taxon>Candidatus Magasanikiibacteriota</taxon>
    </lineage>
</organism>
<evidence type="ECO:0000256" key="5">
    <source>
        <dbReference type="ARBA" id="ARBA00023239"/>
    </source>
</evidence>
<evidence type="ECO:0000256" key="7">
    <source>
        <dbReference type="HAMAP-Rule" id="MF_02065"/>
    </source>
</evidence>
<dbReference type="GO" id="GO:0005886">
    <property type="term" value="C:plasma membrane"/>
    <property type="evidence" value="ECO:0007669"/>
    <property type="project" value="UniProtKB-UniRule"/>
</dbReference>
<dbReference type="Gene3D" id="3.30.1490.480">
    <property type="entry name" value="Endolytic murein transglycosylase"/>
    <property type="match status" value="1"/>
</dbReference>
<feature type="site" description="Important for catalytic activity" evidence="7">
    <location>
        <position position="228"/>
    </location>
</feature>
<evidence type="ECO:0000256" key="3">
    <source>
        <dbReference type="ARBA" id="ARBA00022989"/>
    </source>
</evidence>
<dbReference type="PANTHER" id="PTHR30518">
    <property type="entry name" value="ENDOLYTIC MUREIN TRANSGLYCOSYLASE"/>
    <property type="match status" value="1"/>
</dbReference>
<comment type="caution">
    <text evidence="8">The sequence shown here is derived from an EMBL/GenBank/DDBJ whole genome shotgun (WGS) entry which is preliminary data.</text>
</comment>
<dbReference type="EMBL" id="MFQE01000056">
    <property type="protein sequence ID" value="OGH70040.1"/>
    <property type="molecule type" value="Genomic_DNA"/>
</dbReference>
<comment type="similarity">
    <text evidence="7">Belongs to the transglycosylase MltG family.</text>
</comment>
<evidence type="ECO:0000256" key="1">
    <source>
        <dbReference type="ARBA" id="ARBA00022475"/>
    </source>
</evidence>
<evidence type="ECO:0000313" key="9">
    <source>
        <dbReference type="Proteomes" id="UP000177457"/>
    </source>
</evidence>
<dbReference type="STRING" id="1798683.A3C90_02570"/>
<dbReference type="PANTHER" id="PTHR30518:SF2">
    <property type="entry name" value="ENDOLYTIC MUREIN TRANSGLYCOSYLASE"/>
    <property type="match status" value="1"/>
</dbReference>
<comment type="function">
    <text evidence="7">Functions as a peptidoglycan terminase that cleaves nascent peptidoglycan strands endolytically to terminate their elongation.</text>
</comment>
<keyword evidence="5 7" id="KW-0456">Lyase</keyword>
<keyword evidence="6 7" id="KW-0961">Cell wall biogenesis/degradation</keyword>
<sequence length="342" mass="38626">MKKTIGILIVLCLLAGAWFLYSELYTATTQDVDAVAFDVQKGESVASLAERLEQEGVIRNAWLFQKYLVFKKIDRDVRAGQFEVTRPITLARVATVLSQPGISEREVTILPGWDLRDIAEYLVEQGFAKSVEEVYEITGEPAKRYGAADFFGPSTDLIDEKPGGVSLEGYLAPETIRVFADAPLDEGVIDKFIFERDKQITADMRSDIAKAGRTVHEVLTMASILEREVRGEEDKKKVADIFWRRYDLNWALQADSTVHYAVGKTGDVFTTAEDRDSLSPWNTYRYPGLPPGPISSPSVESIIAAIYPEKNEYWYFLTTPDGEVKYARTLEEHGVNRERYLR</sequence>
<reference evidence="8 9" key="1">
    <citation type="journal article" date="2016" name="Nat. Commun.">
        <title>Thousands of microbial genomes shed light on interconnected biogeochemical processes in an aquifer system.</title>
        <authorList>
            <person name="Anantharaman K."/>
            <person name="Brown C.T."/>
            <person name="Hug L.A."/>
            <person name="Sharon I."/>
            <person name="Castelle C.J."/>
            <person name="Probst A.J."/>
            <person name="Thomas B.C."/>
            <person name="Singh A."/>
            <person name="Wilkins M.J."/>
            <person name="Karaoz U."/>
            <person name="Brodie E.L."/>
            <person name="Williams K.H."/>
            <person name="Hubbard S.S."/>
            <person name="Banfield J.F."/>
        </authorList>
    </citation>
    <scope>NUCLEOTIDE SEQUENCE [LARGE SCALE GENOMIC DNA]</scope>
</reference>
<dbReference type="Proteomes" id="UP000177457">
    <property type="component" value="Unassembled WGS sequence"/>
</dbReference>
<name>A0A1F6MEQ6_9BACT</name>
<evidence type="ECO:0000313" key="8">
    <source>
        <dbReference type="EMBL" id="OGH70040.1"/>
    </source>
</evidence>
<dbReference type="InterPro" id="IPR003770">
    <property type="entry name" value="MLTG-like"/>
</dbReference>
<dbReference type="EC" id="4.2.2.29" evidence="7"/>